<dbReference type="GO" id="GO:0042273">
    <property type="term" value="P:ribosomal large subunit biogenesis"/>
    <property type="evidence" value="ECO:0007669"/>
    <property type="project" value="TreeGrafter"/>
</dbReference>
<feature type="compositionally biased region" description="Basic and acidic residues" evidence="6">
    <location>
        <begin position="354"/>
        <end position="372"/>
    </location>
</feature>
<reference evidence="7" key="1">
    <citation type="submission" date="2017-07" db="EMBL/GenBank/DDBJ databases">
        <title>Taro Niue Genome Assembly and Annotation.</title>
        <authorList>
            <person name="Atibalentja N."/>
            <person name="Keating K."/>
            <person name="Fields C.J."/>
        </authorList>
    </citation>
    <scope>NUCLEOTIDE SEQUENCE</scope>
    <source>
        <strain evidence="7">Niue_2</strain>
        <tissue evidence="7">Leaf</tissue>
    </source>
</reference>
<dbReference type="Proteomes" id="UP000652761">
    <property type="component" value="Unassembled WGS sequence"/>
</dbReference>
<evidence type="ECO:0000256" key="2">
    <source>
        <dbReference type="ARBA" id="ARBA00007336"/>
    </source>
</evidence>
<dbReference type="InterPro" id="IPR008610">
    <property type="entry name" value="Ebp2"/>
</dbReference>
<evidence type="ECO:0000256" key="3">
    <source>
        <dbReference type="ARBA" id="ARBA00022517"/>
    </source>
</evidence>
<protein>
    <recommendedName>
        <fullName evidence="9">rRNA processing protein EBP2</fullName>
    </recommendedName>
</protein>
<dbReference type="GO" id="GO:0030687">
    <property type="term" value="C:preribosome, large subunit precursor"/>
    <property type="evidence" value="ECO:0007669"/>
    <property type="project" value="TreeGrafter"/>
</dbReference>
<keyword evidence="3" id="KW-0690">Ribosome biogenesis</keyword>
<feature type="non-terminal residue" evidence="7">
    <location>
        <position position="1"/>
    </location>
</feature>
<keyword evidence="4" id="KW-0175">Coiled coil</keyword>
<dbReference type="OrthoDB" id="443772at2759"/>
<evidence type="ECO:0000313" key="8">
    <source>
        <dbReference type="Proteomes" id="UP000652761"/>
    </source>
</evidence>
<comment type="subcellular location">
    <subcellularLocation>
        <location evidence="1">Nucleus</location>
        <location evidence="1">Nucleolus</location>
    </subcellularLocation>
</comment>
<comment type="caution">
    <text evidence="7">The sequence shown here is derived from an EMBL/GenBank/DDBJ whole genome shotgun (WGS) entry which is preliminary data.</text>
</comment>
<dbReference type="EMBL" id="NMUH01000028">
    <property type="protein sequence ID" value="MQL69054.1"/>
    <property type="molecule type" value="Genomic_DNA"/>
</dbReference>
<dbReference type="Pfam" id="PF05890">
    <property type="entry name" value="Ebp2"/>
    <property type="match status" value="1"/>
</dbReference>
<evidence type="ECO:0000256" key="6">
    <source>
        <dbReference type="SAM" id="MobiDB-lite"/>
    </source>
</evidence>
<dbReference type="GO" id="GO:0005730">
    <property type="term" value="C:nucleolus"/>
    <property type="evidence" value="ECO:0007669"/>
    <property type="project" value="UniProtKB-SubCell"/>
</dbReference>
<organism evidence="7 8">
    <name type="scientific">Colocasia esculenta</name>
    <name type="common">Wild taro</name>
    <name type="synonym">Arum esculentum</name>
    <dbReference type="NCBI Taxonomy" id="4460"/>
    <lineage>
        <taxon>Eukaryota</taxon>
        <taxon>Viridiplantae</taxon>
        <taxon>Streptophyta</taxon>
        <taxon>Embryophyta</taxon>
        <taxon>Tracheophyta</taxon>
        <taxon>Spermatophyta</taxon>
        <taxon>Magnoliopsida</taxon>
        <taxon>Liliopsida</taxon>
        <taxon>Araceae</taxon>
        <taxon>Aroideae</taxon>
        <taxon>Colocasieae</taxon>
        <taxon>Colocasia</taxon>
    </lineage>
</organism>
<accession>A0A843THK7</accession>
<feature type="region of interest" description="Disordered" evidence="6">
    <location>
        <begin position="306"/>
        <end position="445"/>
    </location>
</feature>
<proteinExistence type="inferred from homology"/>
<feature type="region of interest" description="Disordered" evidence="6">
    <location>
        <begin position="1"/>
        <end position="110"/>
    </location>
</feature>
<feature type="region of interest" description="Disordered" evidence="6">
    <location>
        <begin position="164"/>
        <end position="199"/>
    </location>
</feature>
<feature type="compositionally biased region" description="Basic and acidic residues" evidence="6">
    <location>
        <begin position="325"/>
        <end position="341"/>
    </location>
</feature>
<evidence type="ECO:0000256" key="4">
    <source>
        <dbReference type="ARBA" id="ARBA00023054"/>
    </source>
</evidence>
<feature type="compositionally biased region" description="Basic residues" evidence="6">
    <location>
        <begin position="49"/>
        <end position="60"/>
    </location>
</feature>
<feature type="compositionally biased region" description="Acidic residues" evidence="6">
    <location>
        <begin position="164"/>
        <end position="194"/>
    </location>
</feature>
<feature type="compositionally biased region" description="Basic and acidic residues" evidence="6">
    <location>
        <begin position="427"/>
        <end position="439"/>
    </location>
</feature>
<keyword evidence="5" id="KW-0539">Nucleus</keyword>
<evidence type="ECO:0000256" key="5">
    <source>
        <dbReference type="ARBA" id="ARBA00023242"/>
    </source>
</evidence>
<feature type="compositionally biased region" description="Basic residues" evidence="6">
    <location>
        <begin position="388"/>
        <end position="407"/>
    </location>
</feature>
<dbReference type="AlphaFoldDB" id="A0A843THK7"/>
<evidence type="ECO:0008006" key="9">
    <source>
        <dbReference type="Google" id="ProtNLM"/>
    </source>
</evidence>
<dbReference type="PANTHER" id="PTHR13028:SF0">
    <property type="entry name" value="RRNA-PROCESSING PROTEIN EBP2-RELATED"/>
    <property type="match status" value="1"/>
</dbReference>
<dbReference type="PANTHER" id="PTHR13028">
    <property type="entry name" value="RRNA PROCESSING PROTEIN EBNA1-BINDING PROTEIN-RELATED"/>
    <property type="match status" value="1"/>
</dbReference>
<gene>
    <name evidence="7" type="ORF">Taro_001342</name>
</gene>
<dbReference type="GO" id="GO:0006364">
    <property type="term" value="P:rRNA processing"/>
    <property type="evidence" value="ECO:0007669"/>
    <property type="project" value="TreeGrafter"/>
</dbReference>
<feature type="compositionally biased region" description="Basic and acidic residues" evidence="6">
    <location>
        <begin position="306"/>
        <end position="319"/>
    </location>
</feature>
<comment type="similarity">
    <text evidence="2">Belongs to the EBP2 family.</text>
</comment>
<sequence length="445" mass="50242">ETPRTAHQGQGDDVDADGADSTPVRPETTRTGRTAHQRDDVDGADGTPGRRRGRCGRAGRHTRETTRTAHQGDDADGVDGPDGTPGRRRGVADGTPGRRATSGRQRHNADNQWRTLLGSAIAHQSHHRHLSALIVAQAQLHNATIAEMGGMRRKDFLLAKENPLEEADDDIPDENNSDSEFESDADSEPEEVPLDEPSKKAVYNRQGIIEKLEDICWPDNVQWVHKLTIDHNEEQEGDVNDDIVRELAFYTQALEGTRQAFAKIQSLGVPFFRPPDYYAEMVKTDGLMLKVKGRLLEEKKKIEEAEERKKAREAKKTAKEVQAQKLKERSKQKKEEIESVKKWRKQRQQNGFRGGKDEDMNFDFDGEKGFEKLKKRKQGVPPGDRSGGKHGFRGQGKGKVKRERRNFKFGYGGRKGLKKQNTSETTDDLRHFNKGDLSRNKRRKG</sequence>
<dbReference type="GO" id="GO:0034399">
    <property type="term" value="C:nuclear periphery"/>
    <property type="evidence" value="ECO:0007669"/>
    <property type="project" value="TreeGrafter"/>
</dbReference>
<feature type="compositionally biased region" description="Basic and acidic residues" evidence="6">
    <location>
        <begin position="61"/>
        <end position="73"/>
    </location>
</feature>
<evidence type="ECO:0000313" key="7">
    <source>
        <dbReference type="EMBL" id="MQL69054.1"/>
    </source>
</evidence>
<evidence type="ECO:0000256" key="1">
    <source>
        <dbReference type="ARBA" id="ARBA00004604"/>
    </source>
</evidence>
<name>A0A843THK7_COLES</name>
<keyword evidence="8" id="KW-1185">Reference proteome</keyword>